<evidence type="ECO:0000313" key="1">
    <source>
        <dbReference type="EMBL" id="MFC7606703.1"/>
    </source>
</evidence>
<accession>A0ABW2TFB7</accession>
<organism evidence="1 2">
    <name type="scientific">Streptosporangium amethystogenes subsp. fukuiense</name>
    <dbReference type="NCBI Taxonomy" id="698418"/>
    <lineage>
        <taxon>Bacteria</taxon>
        <taxon>Bacillati</taxon>
        <taxon>Actinomycetota</taxon>
        <taxon>Actinomycetes</taxon>
        <taxon>Streptosporangiales</taxon>
        <taxon>Streptosporangiaceae</taxon>
        <taxon>Streptosporangium</taxon>
    </lineage>
</organism>
<evidence type="ECO:0000313" key="2">
    <source>
        <dbReference type="Proteomes" id="UP001596514"/>
    </source>
</evidence>
<keyword evidence="2" id="KW-1185">Reference proteome</keyword>
<dbReference type="EMBL" id="JBHTEE010000001">
    <property type="protein sequence ID" value="MFC7606703.1"/>
    <property type="molecule type" value="Genomic_DNA"/>
</dbReference>
<sequence>MDGLAERVGNLCALLGADDDLSGYVEQAGAGETLAAVVDALGRGEYGAALERDLDALDEAMARFGLGAVTTSERVYRPVAGTGGGHPVVQAWACPLLRRCGRVEPVTRESAPPVCAALGTAMALVRVPT</sequence>
<proteinExistence type="predicted"/>
<reference evidence="2" key="1">
    <citation type="journal article" date="2019" name="Int. J. Syst. Evol. Microbiol.">
        <title>The Global Catalogue of Microorganisms (GCM) 10K type strain sequencing project: providing services to taxonomists for standard genome sequencing and annotation.</title>
        <authorList>
            <consortium name="The Broad Institute Genomics Platform"/>
            <consortium name="The Broad Institute Genome Sequencing Center for Infectious Disease"/>
            <person name="Wu L."/>
            <person name="Ma J."/>
        </authorList>
    </citation>
    <scope>NUCLEOTIDE SEQUENCE [LARGE SCALE GENOMIC DNA]</scope>
    <source>
        <strain evidence="2">JCM 10083</strain>
    </source>
</reference>
<protein>
    <submittedName>
        <fullName evidence="1">Uncharacterized protein</fullName>
    </submittedName>
</protein>
<dbReference type="Proteomes" id="UP001596514">
    <property type="component" value="Unassembled WGS sequence"/>
</dbReference>
<comment type="caution">
    <text evidence="1">The sequence shown here is derived from an EMBL/GenBank/DDBJ whole genome shotgun (WGS) entry which is preliminary data.</text>
</comment>
<name>A0ABW2TFB7_9ACTN</name>
<gene>
    <name evidence="1" type="ORF">ACFQVD_42065</name>
</gene>
<dbReference type="RefSeq" id="WP_343974296.1">
    <property type="nucleotide sequence ID" value="NZ_BAAAGK010000120.1"/>
</dbReference>